<dbReference type="Pfam" id="PF05635">
    <property type="entry name" value="23S_rRNA_IVP"/>
    <property type="match status" value="1"/>
</dbReference>
<dbReference type="InterPro" id="IPR036583">
    <property type="entry name" value="23S_rRNA_IVS_sf"/>
</dbReference>
<evidence type="ECO:0000313" key="2">
    <source>
        <dbReference type="Proteomes" id="UP000183758"/>
    </source>
</evidence>
<dbReference type="NCBIfam" id="TIGR02436">
    <property type="entry name" value="four helix bundle protein"/>
    <property type="match status" value="1"/>
</dbReference>
<proteinExistence type="predicted"/>
<reference evidence="1 2" key="1">
    <citation type="journal article" date="2016" name="Environ. Microbiol.">
        <title>Genomic resolution of a cold subsurface aquifer community provides metabolic insights for novel microbes adapted to high CO concentrations.</title>
        <authorList>
            <person name="Probst A.J."/>
            <person name="Castelle C.J."/>
            <person name="Singh A."/>
            <person name="Brown C.T."/>
            <person name="Anantharaman K."/>
            <person name="Sharon I."/>
            <person name="Hug L.A."/>
            <person name="Burstein D."/>
            <person name="Emerson J.B."/>
            <person name="Thomas B.C."/>
            <person name="Banfield J.F."/>
        </authorList>
    </citation>
    <scope>NUCLEOTIDE SEQUENCE [LARGE SCALE GENOMIC DNA]</scope>
    <source>
        <strain evidence="1">CG2_30_33_16</strain>
    </source>
</reference>
<evidence type="ECO:0000313" key="1">
    <source>
        <dbReference type="EMBL" id="OIP83138.1"/>
    </source>
</evidence>
<organism evidence="1 2">
    <name type="scientific">Candidatus Roizmanbacteria bacterium CG2_30_33_16</name>
    <dbReference type="NCBI Taxonomy" id="1805340"/>
    <lineage>
        <taxon>Bacteria</taxon>
        <taxon>Candidatus Roizmaniibacteriota</taxon>
    </lineage>
</organism>
<dbReference type="PANTHER" id="PTHR38471:SF2">
    <property type="entry name" value="FOUR HELIX BUNDLE PROTEIN"/>
    <property type="match status" value="1"/>
</dbReference>
<dbReference type="AlphaFoldDB" id="A0A1J5HMW0"/>
<name>A0A1J5HMW0_9BACT</name>
<dbReference type="PIRSF" id="PIRSF035652">
    <property type="entry name" value="CHP02436"/>
    <property type="match status" value="1"/>
</dbReference>
<sequence length="125" mass="14592">MNYESEKLKNFKRDFKKRCFQFSLNIIRLCSKLRINRNCWPILDQLIRSATSVGANITEGGYAASKKDFINYFQISVKSSSETEYWLSILKEITTNEKQTISELLDESIQLRKIISTIILNTKNN</sequence>
<dbReference type="InterPro" id="IPR012657">
    <property type="entry name" value="23S_rRNA-intervening_sequence"/>
</dbReference>
<dbReference type="SUPFAM" id="SSF158446">
    <property type="entry name" value="IVS-encoded protein-like"/>
    <property type="match status" value="1"/>
</dbReference>
<dbReference type="Gene3D" id="1.20.1440.60">
    <property type="entry name" value="23S rRNA-intervening sequence"/>
    <property type="match status" value="1"/>
</dbReference>
<dbReference type="PANTHER" id="PTHR38471">
    <property type="entry name" value="FOUR HELIX BUNDLE PROTEIN"/>
    <property type="match status" value="1"/>
</dbReference>
<gene>
    <name evidence="1" type="ORF">AUK04_03745</name>
</gene>
<dbReference type="Proteomes" id="UP000183758">
    <property type="component" value="Unassembled WGS sequence"/>
</dbReference>
<comment type="caution">
    <text evidence="1">The sequence shown here is derived from an EMBL/GenBank/DDBJ whole genome shotgun (WGS) entry which is preliminary data.</text>
</comment>
<evidence type="ECO:0008006" key="3">
    <source>
        <dbReference type="Google" id="ProtNLM"/>
    </source>
</evidence>
<accession>A0A1J5HMW0</accession>
<protein>
    <recommendedName>
        <fullName evidence="3">Four helix bundle protein</fullName>
    </recommendedName>
</protein>
<dbReference type="EMBL" id="MNZM01000093">
    <property type="protein sequence ID" value="OIP83138.1"/>
    <property type="molecule type" value="Genomic_DNA"/>
</dbReference>